<dbReference type="PROSITE" id="PS50873">
    <property type="entry name" value="PEROXIDASE_4"/>
    <property type="match status" value="1"/>
</dbReference>
<dbReference type="InterPro" id="IPR033905">
    <property type="entry name" value="Secretory_peroxidase"/>
</dbReference>
<comment type="catalytic activity">
    <reaction evidence="1 15">
        <text>2 a phenolic donor + H2O2 = 2 a phenolic radical donor + 2 H2O</text>
        <dbReference type="Rhea" id="RHEA:56136"/>
        <dbReference type="ChEBI" id="CHEBI:15377"/>
        <dbReference type="ChEBI" id="CHEBI:16240"/>
        <dbReference type="ChEBI" id="CHEBI:139520"/>
        <dbReference type="ChEBI" id="CHEBI:139521"/>
        <dbReference type="EC" id="1.11.1.7"/>
    </reaction>
</comment>
<feature type="binding site" evidence="12">
    <location>
        <position position="77"/>
    </location>
    <ligand>
        <name>Ca(2+)</name>
        <dbReference type="ChEBI" id="CHEBI:29108"/>
        <label>1</label>
    </ligand>
</feature>
<evidence type="ECO:0000256" key="2">
    <source>
        <dbReference type="ARBA" id="ARBA00002322"/>
    </source>
</evidence>
<feature type="binding site" evidence="12">
    <location>
        <position position="194"/>
    </location>
    <ligand>
        <name>Ca(2+)</name>
        <dbReference type="ChEBI" id="CHEBI:29108"/>
        <label>2</label>
    </ligand>
</feature>
<feature type="binding site" evidence="12">
    <location>
        <position position="75"/>
    </location>
    <ligand>
        <name>Ca(2+)</name>
        <dbReference type="ChEBI" id="CHEBI:29108"/>
        <label>1</label>
    </ligand>
</feature>
<evidence type="ECO:0000256" key="9">
    <source>
        <dbReference type="ARBA" id="ARBA00023004"/>
    </source>
</evidence>
<feature type="domain" description="Plant heme peroxidase family profile" evidence="16">
    <location>
        <begin position="26"/>
        <end position="325"/>
    </location>
</feature>
<feature type="binding site" evidence="12">
    <location>
        <position position="73"/>
    </location>
    <ligand>
        <name>Ca(2+)</name>
        <dbReference type="ChEBI" id="CHEBI:29108"/>
        <label>1</label>
    </ligand>
</feature>
<evidence type="ECO:0000256" key="11">
    <source>
        <dbReference type="PIRSR" id="PIRSR600823-1"/>
    </source>
</evidence>
<dbReference type="InterPro" id="IPR002016">
    <property type="entry name" value="Haem_peroxidase"/>
</dbReference>
<feature type="chain" id="PRO_5045012629" description="Peroxidase" evidence="15">
    <location>
        <begin position="26"/>
        <end position="338"/>
    </location>
</feature>
<feature type="disulfide bond" evidence="14">
    <location>
        <begin position="121"/>
        <end position="321"/>
    </location>
</feature>
<dbReference type="RefSeq" id="XP_008449771.3">
    <property type="nucleotide sequence ID" value="XM_008451549.3"/>
</dbReference>
<keyword evidence="8 15" id="KW-0560">Oxidoreductase</keyword>
<dbReference type="InterPro" id="IPR000823">
    <property type="entry name" value="Peroxidase_pln"/>
</dbReference>
<evidence type="ECO:0000256" key="7">
    <source>
        <dbReference type="ARBA" id="ARBA00022723"/>
    </source>
</evidence>
<proteinExistence type="inferred from homology"/>
<dbReference type="SUPFAM" id="SSF48113">
    <property type="entry name" value="Heme-dependent peroxidases"/>
    <property type="match status" value="1"/>
</dbReference>
<dbReference type="PRINTS" id="PR00461">
    <property type="entry name" value="PLPEROXIDASE"/>
</dbReference>
<keyword evidence="10 14" id="KW-1015">Disulfide bond</keyword>
<feature type="disulfide bond" evidence="14">
    <location>
        <begin position="36"/>
        <end position="115"/>
    </location>
</feature>
<evidence type="ECO:0000256" key="15">
    <source>
        <dbReference type="RuleBase" id="RU362060"/>
    </source>
</evidence>
<feature type="binding site" evidence="12">
    <location>
        <position position="243"/>
    </location>
    <ligand>
        <name>Ca(2+)</name>
        <dbReference type="ChEBI" id="CHEBI:29108"/>
        <label>2</label>
    </ligand>
</feature>
<comment type="subcellular location">
    <subcellularLocation>
        <location evidence="15">Secreted</location>
    </subcellularLocation>
</comment>
<feature type="site" description="Transition state stabilizer" evidence="13">
    <location>
        <position position="63"/>
    </location>
</feature>
<feature type="binding site" description="axial binding residue" evidence="12">
    <location>
        <position position="193"/>
    </location>
    <ligand>
        <name>heme b</name>
        <dbReference type="ChEBI" id="CHEBI:60344"/>
    </ligand>
    <ligandPart>
        <name>Fe</name>
        <dbReference type="ChEBI" id="CHEBI:18248"/>
    </ligandPart>
</feature>
<dbReference type="Gene3D" id="1.10.420.10">
    <property type="entry name" value="Peroxidase, domain 2"/>
    <property type="match status" value="1"/>
</dbReference>
<comment type="cofactor">
    <cofactor evidence="12 15">
        <name>heme b</name>
        <dbReference type="ChEBI" id="CHEBI:60344"/>
    </cofactor>
    <text evidence="12 15">Binds 1 heme b (iron(II)-protoporphyrin IX) group per subunit.</text>
</comment>
<dbReference type="PROSITE" id="PS00436">
    <property type="entry name" value="PEROXIDASE_2"/>
    <property type="match status" value="1"/>
</dbReference>
<name>A0A9I9D995_CUCME</name>
<evidence type="ECO:0000256" key="4">
    <source>
        <dbReference type="ARBA" id="ARBA00012313"/>
    </source>
</evidence>
<evidence type="ECO:0000256" key="8">
    <source>
        <dbReference type="ARBA" id="ARBA00023002"/>
    </source>
</evidence>
<dbReference type="InterPro" id="IPR019793">
    <property type="entry name" value="Peroxidases_heam-ligand_BS"/>
</dbReference>
<evidence type="ECO:0000256" key="10">
    <source>
        <dbReference type="ARBA" id="ARBA00023157"/>
    </source>
</evidence>
<evidence type="ECO:0000256" key="12">
    <source>
        <dbReference type="PIRSR" id="PIRSR600823-3"/>
    </source>
</evidence>
<evidence type="ECO:0000256" key="3">
    <source>
        <dbReference type="ARBA" id="ARBA00006873"/>
    </source>
</evidence>
<comment type="similarity">
    <text evidence="15">Belongs to the peroxidase family. Classical plant (class III) peroxidase subfamily.</text>
</comment>
<feature type="signal peptide" evidence="15">
    <location>
        <begin position="1"/>
        <end position="25"/>
    </location>
</feature>
<keyword evidence="12 15" id="KW-0106">Calcium</keyword>
<dbReference type="InterPro" id="IPR019794">
    <property type="entry name" value="Peroxidases_AS"/>
</dbReference>
<dbReference type="InterPro" id="IPR010255">
    <property type="entry name" value="Haem_peroxidase_sf"/>
</dbReference>
<keyword evidence="9 12" id="KW-0408">Iron</keyword>
<feature type="binding site" evidence="12">
    <location>
        <position position="71"/>
    </location>
    <ligand>
        <name>Ca(2+)</name>
        <dbReference type="ChEBI" id="CHEBI:29108"/>
        <label>1</label>
    </ligand>
</feature>
<dbReference type="PRINTS" id="PR00458">
    <property type="entry name" value="PEROXIDASE"/>
</dbReference>
<comment type="function">
    <text evidence="2">Removal of H(2)O(2), oxidation of toxic reductants, biosynthesis and degradation of lignin, suberization, auxin catabolism, response to environmental stresses such as wounding, pathogen attack and oxidative stress. These functions might be dependent on each isozyme/isoform in each plant tissue.</text>
</comment>
<feature type="binding site" evidence="12">
    <location>
        <position position="68"/>
    </location>
    <ligand>
        <name>Ca(2+)</name>
        <dbReference type="ChEBI" id="CHEBI:29108"/>
        <label>1</label>
    </ligand>
</feature>
<sequence length="338" mass="36754">MASSNSTLFFPLFCILGLLVGHSLAQLNPLFYAKTCPNLPNIVNAVVAKALQTDARAGAKLIRLHFHDCFVDGCDASVLLENAPGIESELDAPGNQGIQGLKIVDDIKSAVEKACPRTVSCADILAIASKESVVLAGGPSWVVPLGRRDSRTANKEGATNNLASPFEDLNALKAKFGVFGLDSTDLVALSGAHTFGRSRCAFFSQRFANFNNTNMPDPTLDPAYRNQLQRICSSGSETRANFDPTTPDRFDKNYYTNLQGLRGLLQSDQVLFSTRGADTVGIVNRFAKKQGEFFKSFGQSMIKMGNITPLTGNKGEIRLNCRRVNPRRPRTDEGRDVM</sequence>
<feature type="binding site" evidence="12">
    <location>
        <position position="89"/>
    </location>
    <ligand>
        <name>Ca(2+)</name>
        <dbReference type="ChEBI" id="CHEBI:29108"/>
        <label>1</label>
    </ligand>
</feature>
<feature type="active site" description="Proton acceptor" evidence="11">
    <location>
        <position position="67"/>
    </location>
</feature>
<reference evidence="17" key="1">
    <citation type="submission" date="2023-03" db="UniProtKB">
        <authorList>
            <consortium name="EnsemblPlants"/>
        </authorList>
    </citation>
    <scope>IDENTIFICATION</scope>
</reference>
<evidence type="ECO:0000256" key="5">
    <source>
        <dbReference type="ARBA" id="ARBA00022559"/>
    </source>
</evidence>
<comment type="cofactor">
    <cofactor evidence="12 15">
        <name>Ca(2+)</name>
        <dbReference type="ChEBI" id="CHEBI:29108"/>
    </cofactor>
    <text evidence="12 15">Binds 2 calcium ions per subunit.</text>
</comment>
<dbReference type="PROSITE" id="PS00435">
    <property type="entry name" value="PEROXIDASE_1"/>
    <property type="match status" value="1"/>
</dbReference>
<dbReference type="CDD" id="cd00693">
    <property type="entry name" value="secretory_peroxidase"/>
    <property type="match status" value="1"/>
</dbReference>
<keyword evidence="5 15" id="KW-0575">Peroxidase</keyword>
<dbReference type="EC" id="1.11.1.7" evidence="4 15"/>
<dbReference type="eggNOG" id="ENOG502QVXS">
    <property type="taxonomic scope" value="Eukaryota"/>
</dbReference>
<evidence type="ECO:0000256" key="13">
    <source>
        <dbReference type="PIRSR" id="PIRSR600823-4"/>
    </source>
</evidence>
<dbReference type="Pfam" id="PF00141">
    <property type="entry name" value="peroxidase"/>
    <property type="match status" value="1"/>
</dbReference>
<keyword evidence="15" id="KW-0964">Secreted</keyword>
<keyword evidence="6 15" id="KW-0349">Heme</keyword>
<organism evidence="17">
    <name type="scientific">Cucumis melo</name>
    <name type="common">Muskmelon</name>
    <dbReference type="NCBI Taxonomy" id="3656"/>
    <lineage>
        <taxon>Eukaryota</taxon>
        <taxon>Viridiplantae</taxon>
        <taxon>Streptophyta</taxon>
        <taxon>Embryophyta</taxon>
        <taxon>Tracheophyta</taxon>
        <taxon>Spermatophyta</taxon>
        <taxon>Magnoliopsida</taxon>
        <taxon>eudicotyledons</taxon>
        <taxon>Gunneridae</taxon>
        <taxon>Pentapetalae</taxon>
        <taxon>rosids</taxon>
        <taxon>fabids</taxon>
        <taxon>Cucurbitales</taxon>
        <taxon>Cucurbitaceae</taxon>
        <taxon>Benincaseae</taxon>
        <taxon>Cucumis</taxon>
    </lineage>
</organism>
<evidence type="ECO:0000256" key="14">
    <source>
        <dbReference type="PIRSR" id="PIRSR600823-5"/>
    </source>
</evidence>
<comment type="similarity">
    <text evidence="3">Belongs to the peroxidase family. Ascorbate peroxidase subfamily.</text>
</comment>
<dbReference type="PANTHER" id="PTHR31388:SF147">
    <property type="entry name" value="PEROXIDASE 58"/>
    <property type="match status" value="1"/>
</dbReference>
<evidence type="ECO:0000256" key="1">
    <source>
        <dbReference type="ARBA" id="ARBA00000189"/>
    </source>
</evidence>
<evidence type="ECO:0000256" key="6">
    <source>
        <dbReference type="ARBA" id="ARBA00022617"/>
    </source>
</evidence>
<feature type="disulfide bond" evidence="14">
    <location>
        <begin position="69"/>
        <end position="74"/>
    </location>
</feature>
<dbReference type="Gene3D" id="1.10.520.10">
    <property type="match status" value="1"/>
</dbReference>
<feature type="binding site" evidence="12">
    <location>
        <position position="251"/>
    </location>
    <ligand>
        <name>Ca(2+)</name>
        <dbReference type="ChEBI" id="CHEBI:29108"/>
        <label>2</label>
    </ligand>
</feature>
<evidence type="ECO:0000259" key="16">
    <source>
        <dbReference type="PROSITE" id="PS50873"/>
    </source>
</evidence>
<keyword evidence="7 12" id="KW-0479">Metal-binding</keyword>
<feature type="disulfide bond" evidence="14">
    <location>
        <begin position="200"/>
        <end position="232"/>
    </location>
</feature>
<evidence type="ECO:0000313" key="17">
    <source>
        <dbReference type="EnsemblPlants" id="MELO3C014652.2.1"/>
    </source>
</evidence>
<keyword evidence="15" id="KW-0376">Hydrogen peroxide</keyword>
<dbReference type="EnsemblPlants" id="MELO3C014652.2.1">
    <property type="protein sequence ID" value="MELO3C014652.2.1"/>
    <property type="gene ID" value="MELO3C014652.2"/>
</dbReference>
<feature type="binding site" evidence="12">
    <location>
        <position position="246"/>
    </location>
    <ligand>
        <name>Ca(2+)</name>
        <dbReference type="ChEBI" id="CHEBI:29108"/>
        <label>2</label>
    </ligand>
</feature>
<gene>
    <name evidence="17" type="primary">103491556</name>
</gene>
<dbReference type="PANTHER" id="PTHR31388">
    <property type="entry name" value="PEROXIDASE 72-RELATED"/>
    <property type="match status" value="1"/>
</dbReference>
<accession>A0A9I9D995</accession>
<keyword evidence="15" id="KW-0732">Signal</keyword>
<protein>
    <recommendedName>
        <fullName evidence="4 15">Peroxidase</fullName>
        <ecNumber evidence="4 15">1.11.1.7</ecNumber>
    </recommendedName>
</protein>